<proteinExistence type="predicted"/>
<protein>
    <submittedName>
        <fullName evidence="1">CRAL-TRIO domain-containing protein</fullName>
    </submittedName>
</protein>
<dbReference type="Gene3D" id="3.30.930.10">
    <property type="entry name" value="Bira Bifunctional Protein, Domain 2"/>
    <property type="match status" value="1"/>
</dbReference>
<dbReference type="WBParaSite" id="ECPE_0001277901-mRNA-1">
    <property type="protein sequence ID" value="ECPE_0001277901-mRNA-1"/>
    <property type="gene ID" value="ECPE_0001277901"/>
</dbReference>
<evidence type="ECO:0000313" key="1">
    <source>
        <dbReference type="WBParaSite" id="ECPE_0001277901-mRNA-1"/>
    </source>
</evidence>
<reference evidence="1" key="1">
    <citation type="submission" date="2016-06" db="UniProtKB">
        <authorList>
            <consortium name="WormBaseParasite"/>
        </authorList>
    </citation>
    <scope>IDENTIFICATION</scope>
</reference>
<accession>A0A183B0K8</accession>
<dbReference type="SUPFAM" id="SSF55681">
    <property type="entry name" value="Class II aaRS and biotin synthetases"/>
    <property type="match status" value="1"/>
</dbReference>
<dbReference type="InterPro" id="IPR045864">
    <property type="entry name" value="aa-tRNA-synth_II/BPL/LPL"/>
</dbReference>
<dbReference type="AlphaFoldDB" id="A0A183B0K8"/>
<sequence length="531" mass="58349">LESIFTVHNGLSLKAPLLVPVGVRDDITASTSRLAHQIRSTLRRQPKESTKSVHPRPIDQVLMEERENAVAHGPVMLEMRHGTPVYLPESLNLAFARYLARAGSSLIQEVEFGLKRYQFDRVYGNGNLVLDVELANTSYIHSVVELLQILREILLGSPEFEKCHFFVYLNHTDLTEAIFSNVGIPADACVTLWDKLAKANAEISLNAQSTTAYHFYADSTTAGVRTRSIPVVRHLALPAVLSASGYTRALPLQHRLISLLRLDVGDQVDKLRDAILQCAPRTQALIARRVNEAIEQLRSVLDIYKKLGESDRFNLRLFCLYPLYNAQLSVTPGLVLPCHLYQGIVFQLVACVPQRASKTKHGQSGSMSSGAGGTGNGVALGAGAGGGGGDGAFAARKPENKNNKVINEREDSRRYAGSRRYTTTTFTVTSLVLAQGGDYTHLVLKDCLPREYGTLRLPNRFPRVQYATQAERIVFDPTQGIPSLTVDRCPHVVGLTLRTERLVQLHFMMASSLTGLSNQLHSSGGVSPYPA</sequence>
<name>A0A183B0K8_9TREM</name>
<organism evidence="1">
    <name type="scientific">Echinostoma caproni</name>
    <dbReference type="NCBI Taxonomy" id="27848"/>
    <lineage>
        <taxon>Eukaryota</taxon>
        <taxon>Metazoa</taxon>
        <taxon>Spiralia</taxon>
        <taxon>Lophotrochozoa</taxon>
        <taxon>Platyhelminthes</taxon>
        <taxon>Trematoda</taxon>
        <taxon>Digenea</taxon>
        <taxon>Plagiorchiida</taxon>
        <taxon>Echinostomata</taxon>
        <taxon>Echinostomatoidea</taxon>
        <taxon>Echinostomatidae</taxon>
        <taxon>Echinostoma</taxon>
    </lineage>
</organism>